<protein>
    <submittedName>
        <fullName evidence="2">Uncharacterized protein</fullName>
    </submittedName>
</protein>
<sequence length="84" mass="9491">MSVISLGESSDKKLLKKAKNVISMRKPKKCGLKWCNLVDAPYSDELLQQKKHQDTKTLRDDDVEESDTLKDVISIANEDTALQN</sequence>
<reference evidence="2" key="1">
    <citation type="submission" date="2016-11" db="UniProtKB">
        <authorList>
            <consortium name="WormBaseParasite"/>
        </authorList>
    </citation>
    <scope>IDENTIFICATION</scope>
</reference>
<evidence type="ECO:0000313" key="2">
    <source>
        <dbReference type="WBParaSite" id="Hba_13073"/>
    </source>
</evidence>
<dbReference type="Proteomes" id="UP000095283">
    <property type="component" value="Unplaced"/>
</dbReference>
<proteinExistence type="predicted"/>
<accession>A0A1I7X686</accession>
<dbReference type="WBParaSite" id="Hba_13073">
    <property type="protein sequence ID" value="Hba_13073"/>
    <property type="gene ID" value="Hba_13073"/>
</dbReference>
<organism evidence="1 2">
    <name type="scientific">Heterorhabditis bacteriophora</name>
    <name type="common">Entomopathogenic nematode worm</name>
    <dbReference type="NCBI Taxonomy" id="37862"/>
    <lineage>
        <taxon>Eukaryota</taxon>
        <taxon>Metazoa</taxon>
        <taxon>Ecdysozoa</taxon>
        <taxon>Nematoda</taxon>
        <taxon>Chromadorea</taxon>
        <taxon>Rhabditida</taxon>
        <taxon>Rhabditina</taxon>
        <taxon>Rhabditomorpha</taxon>
        <taxon>Strongyloidea</taxon>
        <taxon>Heterorhabditidae</taxon>
        <taxon>Heterorhabditis</taxon>
    </lineage>
</organism>
<evidence type="ECO:0000313" key="1">
    <source>
        <dbReference type="Proteomes" id="UP000095283"/>
    </source>
</evidence>
<keyword evidence="1" id="KW-1185">Reference proteome</keyword>
<name>A0A1I7X686_HETBA</name>
<dbReference type="AlphaFoldDB" id="A0A1I7X686"/>